<feature type="domain" description="CCR4-Not complex component Not1 C-terminal" evidence="9">
    <location>
        <begin position="1682"/>
        <end position="1976"/>
    </location>
</feature>
<dbReference type="InterPro" id="IPR032193">
    <property type="entry name" value="CNOT1_TTP_bind"/>
</dbReference>
<dbReference type="InterPro" id="IPR038535">
    <property type="entry name" value="CNOT1_TTP_bind_sf"/>
</dbReference>
<dbReference type="GO" id="GO:0000289">
    <property type="term" value="P:nuclear-transcribed mRNA poly(A) tail shortening"/>
    <property type="evidence" value="ECO:0007669"/>
    <property type="project" value="UniProtKB-ARBA"/>
</dbReference>
<accession>C5M8N8</accession>
<keyword evidence="2" id="KW-0678">Repressor</keyword>
<evidence type="ECO:0000259" key="13">
    <source>
        <dbReference type="Pfam" id="PF16418"/>
    </source>
</evidence>
<reference evidence="16 17" key="1">
    <citation type="journal article" date="2009" name="Nature">
        <title>Evolution of pathogenicity and sexual reproduction in eight Candida genomes.</title>
        <authorList>
            <person name="Butler G."/>
            <person name="Rasmussen M.D."/>
            <person name="Lin M.F."/>
            <person name="Santos M.A."/>
            <person name="Sakthikumar S."/>
            <person name="Munro C.A."/>
            <person name="Rheinbay E."/>
            <person name="Grabherr M."/>
            <person name="Forche A."/>
            <person name="Reedy J.L."/>
            <person name="Agrafioti I."/>
            <person name="Arnaud M.B."/>
            <person name="Bates S."/>
            <person name="Brown A.J."/>
            <person name="Brunke S."/>
            <person name="Costanzo M.C."/>
            <person name="Fitzpatrick D.A."/>
            <person name="de Groot P.W."/>
            <person name="Harris D."/>
            <person name="Hoyer L.L."/>
            <person name="Hube B."/>
            <person name="Klis F.M."/>
            <person name="Kodira C."/>
            <person name="Lennard N."/>
            <person name="Logue M.E."/>
            <person name="Martin R."/>
            <person name="Neiman A.M."/>
            <person name="Nikolaou E."/>
            <person name="Quail M.A."/>
            <person name="Quinn J."/>
            <person name="Santos M.C."/>
            <person name="Schmitzberger F.F."/>
            <person name="Sherlock G."/>
            <person name="Shah P."/>
            <person name="Silverstein K.A."/>
            <person name="Skrzypek M.S."/>
            <person name="Soll D."/>
            <person name="Staggs R."/>
            <person name="Stansfield I."/>
            <person name="Stumpf M.P."/>
            <person name="Sudbery P.E."/>
            <person name="Srikantha T."/>
            <person name="Zeng Q."/>
            <person name="Berman J."/>
            <person name="Berriman M."/>
            <person name="Heitman J."/>
            <person name="Gow N.A."/>
            <person name="Lorenz M.C."/>
            <person name="Birren B.W."/>
            <person name="Kellis M."/>
            <person name="Cuomo C.A."/>
        </authorList>
    </citation>
    <scope>NUCLEOTIDE SEQUENCE [LARGE SCALE GENOMIC DNA]</scope>
    <source>
        <strain evidence="17">ATCC MYA-3404 / T1</strain>
    </source>
</reference>
<keyword evidence="5" id="KW-0539">Nucleus</keyword>
<dbReference type="Pfam" id="PF16415">
    <property type="entry name" value="CNOT1_CAF1_bind"/>
    <property type="match status" value="1"/>
</dbReference>
<feature type="domain" description="CCR4-NOT transcription complex subunit 1-like NOT1 connector" evidence="15">
    <location>
        <begin position="1247"/>
        <end position="1407"/>
    </location>
</feature>
<dbReference type="FunFam" id="1.25.40.840:FF:000008">
    <property type="entry name" value="Subunit of the CCR4-NOT transcriptional complex, putative"/>
    <property type="match status" value="1"/>
</dbReference>
<evidence type="ECO:0000256" key="8">
    <source>
        <dbReference type="SAM" id="MobiDB-lite"/>
    </source>
</evidence>
<dbReference type="Pfam" id="PF12842">
    <property type="entry name" value="DUF3819"/>
    <property type="match status" value="1"/>
</dbReference>
<feature type="domain" description="CCR4-NOT transcription complex subunit 1 TTP binding" evidence="12">
    <location>
        <begin position="448"/>
        <end position="605"/>
    </location>
</feature>
<dbReference type="InterPro" id="IPR032191">
    <property type="entry name" value="CNOT1_CAF1_bind"/>
</dbReference>
<evidence type="ECO:0000256" key="5">
    <source>
        <dbReference type="ARBA" id="ARBA00023242"/>
    </source>
</evidence>
<protein>
    <recommendedName>
        <fullName evidence="7">General negative regulator of transcription subunit 1</fullName>
    </recommendedName>
</protein>
<dbReference type="GO" id="GO:0005634">
    <property type="term" value="C:nucleus"/>
    <property type="evidence" value="ECO:0007669"/>
    <property type="project" value="UniProtKB-SubCell"/>
</dbReference>
<dbReference type="Gene3D" id="1.25.40.800">
    <property type="match status" value="1"/>
</dbReference>
<dbReference type="InterPro" id="IPR032194">
    <property type="entry name" value="CNOT1_HEAT"/>
</dbReference>
<evidence type="ECO:0000256" key="2">
    <source>
        <dbReference type="ARBA" id="ARBA00022491"/>
    </source>
</evidence>
<dbReference type="PANTHER" id="PTHR13162">
    <property type="entry name" value="CCR4-NOT TRANSCRIPTION COMPLEX"/>
    <property type="match status" value="1"/>
</dbReference>
<dbReference type="VEuPathDB" id="FungiDB:CTRG_02760"/>
<feature type="compositionally biased region" description="Low complexity" evidence="8">
    <location>
        <begin position="1667"/>
        <end position="1684"/>
    </location>
</feature>
<dbReference type="Pfam" id="PF16418">
    <property type="entry name" value="CNOT1_HEAT"/>
    <property type="match status" value="1"/>
</dbReference>
<comment type="subcellular location">
    <subcellularLocation>
        <location evidence="1">Nucleus</location>
    </subcellularLocation>
</comment>
<dbReference type="InterPro" id="IPR055454">
    <property type="entry name" value="CNOT1-like_NOT1_connector"/>
</dbReference>
<dbReference type="InterPro" id="IPR032195">
    <property type="entry name" value="CNOT1_HEAT_N"/>
</dbReference>
<evidence type="ECO:0000259" key="9">
    <source>
        <dbReference type="Pfam" id="PF04054"/>
    </source>
</evidence>
<evidence type="ECO:0000259" key="14">
    <source>
        <dbReference type="Pfam" id="PF16419"/>
    </source>
</evidence>
<dbReference type="Pfam" id="PF16419">
    <property type="entry name" value="CNOT1_HEAT_N"/>
    <property type="match status" value="1"/>
</dbReference>
<feature type="region of interest" description="Disordered" evidence="8">
    <location>
        <begin position="1667"/>
        <end position="1693"/>
    </location>
</feature>
<proteinExistence type="predicted"/>
<dbReference type="GO" id="GO:0017148">
    <property type="term" value="P:negative regulation of translation"/>
    <property type="evidence" value="ECO:0007669"/>
    <property type="project" value="InterPro"/>
</dbReference>
<dbReference type="OrthoDB" id="1933107at2759"/>
<feature type="domain" description="CCR4-Not complex component Not1 C-terminal" evidence="9">
    <location>
        <begin position="1584"/>
        <end position="1663"/>
    </location>
</feature>
<dbReference type="Pfam" id="PF16417">
    <property type="entry name" value="CNOT1_TTP_bind"/>
    <property type="match status" value="1"/>
</dbReference>
<dbReference type="Pfam" id="PF04054">
    <property type="entry name" value="Not1"/>
    <property type="match status" value="2"/>
</dbReference>
<dbReference type="GeneID" id="8298322"/>
<name>C5M8N8_CANTT</name>
<dbReference type="PANTHER" id="PTHR13162:SF8">
    <property type="entry name" value="CCR4-NOT TRANSCRIPTION COMPLEX SUBUNIT 1"/>
    <property type="match status" value="1"/>
</dbReference>
<dbReference type="GO" id="GO:0030015">
    <property type="term" value="C:CCR4-NOT core complex"/>
    <property type="evidence" value="ECO:0007669"/>
    <property type="project" value="InterPro"/>
</dbReference>
<dbReference type="InterPro" id="IPR007196">
    <property type="entry name" value="CCR4-Not_Not1_C"/>
</dbReference>
<feature type="region of interest" description="Disordered" evidence="8">
    <location>
        <begin position="1162"/>
        <end position="1209"/>
    </location>
</feature>
<dbReference type="GO" id="GO:0060090">
    <property type="term" value="F:molecular adaptor activity"/>
    <property type="evidence" value="ECO:0007669"/>
    <property type="project" value="TreeGrafter"/>
</dbReference>
<evidence type="ECO:0000313" key="17">
    <source>
        <dbReference type="Proteomes" id="UP000002037"/>
    </source>
</evidence>
<dbReference type="Gene3D" id="1.25.40.790">
    <property type="match status" value="1"/>
</dbReference>
<dbReference type="FunFam" id="1.25.40.180:FF:000012">
    <property type="entry name" value="Ccr4-Not transcription complex subunit"/>
    <property type="match status" value="1"/>
</dbReference>
<evidence type="ECO:0000259" key="10">
    <source>
        <dbReference type="Pfam" id="PF12842"/>
    </source>
</evidence>
<evidence type="ECO:0000256" key="3">
    <source>
        <dbReference type="ARBA" id="ARBA00023015"/>
    </source>
</evidence>
<gene>
    <name evidence="16" type="ORF">CTRG_02760</name>
</gene>
<dbReference type="RefSeq" id="XP_002548463.1">
    <property type="nucleotide sequence ID" value="XM_002548417.1"/>
</dbReference>
<evidence type="ECO:0000259" key="15">
    <source>
        <dbReference type="Pfam" id="PF25097"/>
    </source>
</evidence>
<dbReference type="GO" id="GO:0000932">
    <property type="term" value="C:P-body"/>
    <property type="evidence" value="ECO:0007669"/>
    <property type="project" value="TreeGrafter"/>
</dbReference>
<evidence type="ECO:0000256" key="6">
    <source>
        <dbReference type="ARBA" id="ARBA00059181"/>
    </source>
</evidence>
<keyword evidence="17" id="KW-1185">Reference proteome</keyword>
<dbReference type="EMBL" id="GG692397">
    <property type="protein sequence ID" value="EER33942.1"/>
    <property type="molecule type" value="Genomic_DNA"/>
</dbReference>
<dbReference type="STRING" id="294747.C5M8N8"/>
<dbReference type="HOGENOM" id="CLU_000286_3_1_1"/>
<dbReference type="Pfam" id="PF25097">
    <property type="entry name" value="ARM_Cnot1"/>
    <property type="match status" value="1"/>
</dbReference>
<evidence type="ECO:0000256" key="1">
    <source>
        <dbReference type="ARBA" id="ARBA00004123"/>
    </source>
</evidence>
<feature type="domain" description="CCR4-NOT transcription complex subunit 1" evidence="10">
    <location>
        <begin position="977"/>
        <end position="1115"/>
    </location>
</feature>
<evidence type="ECO:0000259" key="11">
    <source>
        <dbReference type="Pfam" id="PF16415"/>
    </source>
</evidence>
<organism evidence="16 17">
    <name type="scientific">Candida tropicalis (strain ATCC MYA-3404 / T1)</name>
    <name type="common">Yeast</name>
    <dbReference type="NCBI Taxonomy" id="294747"/>
    <lineage>
        <taxon>Eukaryota</taxon>
        <taxon>Fungi</taxon>
        <taxon>Dikarya</taxon>
        <taxon>Ascomycota</taxon>
        <taxon>Saccharomycotina</taxon>
        <taxon>Pichiomycetes</taxon>
        <taxon>Debaryomycetaceae</taxon>
        <taxon>Candida/Lodderomyces clade</taxon>
        <taxon>Candida</taxon>
    </lineage>
</organism>
<evidence type="ECO:0000256" key="4">
    <source>
        <dbReference type="ARBA" id="ARBA00023163"/>
    </source>
</evidence>
<feature type="domain" description="CCR4-NOT transcription complex subunit 1 HEAT repeat" evidence="13">
    <location>
        <begin position="248"/>
        <end position="407"/>
    </location>
</feature>
<evidence type="ECO:0000259" key="12">
    <source>
        <dbReference type="Pfam" id="PF16417"/>
    </source>
</evidence>
<evidence type="ECO:0000313" key="16">
    <source>
        <dbReference type="EMBL" id="EER33942.1"/>
    </source>
</evidence>
<dbReference type="InterPro" id="IPR040398">
    <property type="entry name" value="Not1"/>
</dbReference>
<dbReference type="Gene3D" id="1.25.40.180">
    <property type="match status" value="1"/>
</dbReference>
<dbReference type="Proteomes" id="UP000002037">
    <property type="component" value="Unassembled WGS sequence"/>
</dbReference>
<dbReference type="eggNOG" id="KOG1831">
    <property type="taxonomic scope" value="Eukaryota"/>
</dbReference>
<dbReference type="KEGG" id="ctp:CTRG_02760"/>
<comment type="function">
    <text evidence="6">Acts as a component of the CCR4-NOT core complex, which in the nucleus seems to be a general transcription factor, and in the cytoplasm the major mRNA deadenylase involved in mRNA turnover. The NOT protein subcomplex negatively regulates the basal and activated transcription of many genes. Preferentially affects TC-type TATA element-dependent transcription. Could directly or indirectly inhibit component(s) of the general transcription machinery.</text>
</comment>
<dbReference type="CDD" id="cd20710">
    <property type="entry name" value="NOT1_connector"/>
    <property type="match status" value="1"/>
</dbReference>
<feature type="domain" description="CCR4-NOT transcription complex subunit 1 HEAT repeat 1" evidence="14">
    <location>
        <begin position="3"/>
        <end position="238"/>
    </location>
</feature>
<evidence type="ECO:0000256" key="7">
    <source>
        <dbReference type="ARBA" id="ARBA00074459"/>
    </source>
</evidence>
<dbReference type="InterPro" id="IPR024557">
    <property type="entry name" value="CNOT1_dom_4"/>
</dbReference>
<feature type="domain" description="CCR4-NOT transcription complex subunit 1 CAF1-binding" evidence="11">
    <location>
        <begin position="644"/>
        <end position="859"/>
    </location>
</feature>
<sequence length="1985" mass="224873">MSFKELLIEIGPENLLPEKLLPSLLEIKPNEIDQGIALILAEILIPGSQGLSQGLTFVNTLPEANAKGAQLQACFKAIESSGKFNVNWYEVFNYVHQYLFDSSQRDIQPSVISVTQFLSSLDFKQEPIDIFLNYEWWFNKTLLYILHSSDASQGGYDISLSNHLAYCFDEDKNIPQTRRNILKFINVGKLELQVITKIQQQQQHQQLSEQDRKLNPFLNQLFEHDYRVFPEYILAAALTVLDKTQFINDLIDTLFYLLVDSASPALPKVIRLLMESGLASTKLCDYYKSRKTVDAADKVLSLASTVGITQDVLDVFWASDLKLAVKLLIESSLFGYEFKSVIEAKLNDPQLKPSVYQALADALDERVQKDYERGQQVQQAQQLQPQQVLPPHRVLKVPVVYYLLEKIKSSNGVIDAKKLKNLQLLLLTTYPRLINFGNGHDEAILANEEKSPFFTPNVEVEMKSYYSKMYNKDLEIKEIVDMLTQMKSSDDPHSQDVFACMIHSLLDEYKFFAEYPLSALASTSLLFGALLEKDLIQGTTLTVALNFIWESCNQPQDSHLFKFAVQSLYNFKSRLHEYPIYCKHLLECRSLSAHAKMYQIVKDAANGIPCPTGGAAPTQTSTPDVGPKYQSINYVDRTIGYAPQEEPQEAIRDKLLFSVNNMTGDNLRLSEIQEVLTESYFAWFSNYLVSDRAKAEPNNHELYAKLVKSLNNPIFFEYVMNISLREVDHIIRNFKDSRNERNQLKNLGAWLGRITLANDKPLRRDYIALKFLLVEAYDFKSLPLIIPFVCKILDQAQYSKVFKPPNPWVLGVMKVLAELYDCADLKLQLKFEIEVLLNSFNMKVKDIDQSTLIRTHNPDPTALATMFGINDQSVSLANEIAKLSLEAAQPINSIQAPFPQQPQQTLESKQFPGVTQPQLQSLLQQQQQQPQQQMLLQQQQQQLPQQQIQQPQQSAEPTLDTSFSTLVGNSIFIQNANLRRAFQASLSRAVRECAVPILNRLSETVVTTTEALIRKDFATERDVNKLRKSYQKLALQLSHSMVLCSGRKLLAETIEATMLQLLGNNPNEIPIIELNNAIQANVGLCVDIVDRIAAENISEIIDEKMQKYVFLREQHNAIHPNEPFIEEGATEYSLRLPDPLGLAVNGLSGQQLRIYDHFGETRVDDGIPAPAPPGSIPTQPQAQPQHPQAQQLPLTQQQQPQQPQLQQDLQQGIPEDVISFEQLFAAITSNCDKAIQLLAEVTETKLSDLPPNHPITAALTQALLIAQSNAIKFPELLLKAAQYAVNCLFTQTHENPMSNEIYVVILDKLCEYSPSTAKDVTWWLVHSSDQRKFNMPVIFSLLKVQLIQPIKLDASIGRLIKETNSPVLVKFAASLLENVFSAQDMRPIALRSEFANTLNALSNYKGNEQDEEHKEAKMAVDKLFNVLNSAAPASNQLYAQLGYVFAEWVRLLTHGDEATHQLQVEFVKGLIESGILKNPENLKTFFKAAIDISVTSFAAEHELRARTQHECYLAVDTLAMLIVRIVLLIEDSKQAIDYLKKILGIITVNLINDHETSKANWNERAYYRFSSSLLATWADASVLDDEATTALDSDFYKYIGELFNALQPIVLPGFTFAWVSLIAHRMFLPKLLEMPDKEGYAVLTKLLSSALKFQEIYGSKQQQQLLQQQKQEQQQEQDSDFQGQSKTEPPSPEATAVVYKSICRIFIGLLHDYPEFLVECHYQLITAIPRGYIQLRNIVLSATPKEVNVPDPFTQGLKVERLPEINEPPVVYYKPVEDLGKIGLKKPVENFLRIPAPGLMRTIYNGLKLNQPKEVNDLGYEETINFNIKLINALVLHVGISSVADRLPNNRGFNTKSSQVSLLVDLMNHGNSEFKYHLINAIANQLRYPNSHTHWFIGIILHFFSNNNIWNTPANKLVVQEIITRVLLERRISNKPHPWGLTILFTELVKNADYGFFDLPFVQDSIEEIKNIFNVLSVNVKGSTP</sequence>
<dbReference type="Gene3D" id="1.25.40.840">
    <property type="entry name" value="CCR4-NOT transcription complex subunit 1 TTP binding domain"/>
    <property type="match status" value="1"/>
</dbReference>
<keyword evidence="4" id="KW-0804">Transcription</keyword>
<feature type="compositionally biased region" description="Low complexity" evidence="8">
    <location>
        <begin position="1176"/>
        <end position="1209"/>
    </location>
</feature>
<keyword evidence="3" id="KW-0805">Transcription regulation</keyword>